<evidence type="ECO:0000313" key="5">
    <source>
        <dbReference type="EMBL" id="KKM27688.1"/>
    </source>
</evidence>
<keyword evidence="2" id="KW-0436">Ligase</keyword>
<dbReference type="Gene3D" id="3.40.50.12780">
    <property type="entry name" value="N-terminal domain of ligase-like"/>
    <property type="match status" value="1"/>
</dbReference>
<dbReference type="PANTHER" id="PTHR43201:SF5">
    <property type="entry name" value="MEDIUM-CHAIN ACYL-COA LIGASE ACSF2, MITOCHONDRIAL"/>
    <property type="match status" value="1"/>
</dbReference>
<dbReference type="InterPro" id="IPR042099">
    <property type="entry name" value="ANL_N_sf"/>
</dbReference>
<dbReference type="PROSITE" id="PS00455">
    <property type="entry name" value="AMP_BINDING"/>
    <property type="match status" value="1"/>
</dbReference>
<proteinExistence type="inferred from homology"/>
<organism evidence="5">
    <name type="scientific">marine sediment metagenome</name>
    <dbReference type="NCBI Taxonomy" id="412755"/>
    <lineage>
        <taxon>unclassified sequences</taxon>
        <taxon>metagenomes</taxon>
        <taxon>ecological metagenomes</taxon>
    </lineage>
</organism>
<dbReference type="SUPFAM" id="SSF56801">
    <property type="entry name" value="Acetyl-CoA synthetase-like"/>
    <property type="match status" value="1"/>
</dbReference>
<comment type="similarity">
    <text evidence="1">Belongs to the ATP-dependent AMP-binding enzyme family.</text>
</comment>
<dbReference type="PANTHER" id="PTHR43201">
    <property type="entry name" value="ACYL-COA SYNTHETASE"/>
    <property type="match status" value="1"/>
</dbReference>
<reference evidence="5" key="1">
    <citation type="journal article" date="2015" name="Nature">
        <title>Complex archaea that bridge the gap between prokaryotes and eukaryotes.</title>
        <authorList>
            <person name="Spang A."/>
            <person name="Saw J.H."/>
            <person name="Jorgensen S.L."/>
            <person name="Zaremba-Niedzwiedzka K."/>
            <person name="Martijn J."/>
            <person name="Lind A.E."/>
            <person name="van Eijk R."/>
            <person name="Schleper C."/>
            <person name="Guy L."/>
            <person name="Ettema T.J."/>
        </authorList>
    </citation>
    <scope>NUCLEOTIDE SEQUENCE</scope>
</reference>
<evidence type="ECO:0008006" key="6">
    <source>
        <dbReference type="Google" id="ProtNLM"/>
    </source>
</evidence>
<dbReference type="GO" id="GO:0006631">
    <property type="term" value="P:fatty acid metabolic process"/>
    <property type="evidence" value="ECO:0007669"/>
    <property type="project" value="TreeGrafter"/>
</dbReference>
<dbReference type="Pfam" id="PF13193">
    <property type="entry name" value="AMP-binding_C"/>
    <property type="match status" value="1"/>
</dbReference>
<dbReference type="InterPro" id="IPR000873">
    <property type="entry name" value="AMP-dep_synth/lig_dom"/>
</dbReference>
<dbReference type="Pfam" id="PF00501">
    <property type="entry name" value="AMP-binding"/>
    <property type="match status" value="1"/>
</dbReference>
<feature type="domain" description="AMP-binding enzyme C-terminal" evidence="4">
    <location>
        <begin position="428"/>
        <end position="503"/>
    </location>
</feature>
<comment type="caution">
    <text evidence="5">The sequence shown here is derived from an EMBL/GenBank/DDBJ whole genome shotgun (WGS) entry which is preliminary data.</text>
</comment>
<name>A0A0F9L0H8_9ZZZZ</name>
<evidence type="ECO:0000259" key="3">
    <source>
        <dbReference type="Pfam" id="PF00501"/>
    </source>
</evidence>
<dbReference type="AlphaFoldDB" id="A0A0F9L0H8"/>
<dbReference type="Gene3D" id="3.30.300.30">
    <property type="match status" value="1"/>
</dbReference>
<evidence type="ECO:0000256" key="1">
    <source>
        <dbReference type="ARBA" id="ARBA00006432"/>
    </source>
</evidence>
<protein>
    <recommendedName>
        <fullName evidence="6">AMP-dependent synthetase/ligase domain-containing protein</fullName>
    </recommendedName>
</protein>
<evidence type="ECO:0000259" key="4">
    <source>
        <dbReference type="Pfam" id="PF13193"/>
    </source>
</evidence>
<dbReference type="EMBL" id="LAZR01012274">
    <property type="protein sequence ID" value="KKM27688.1"/>
    <property type="molecule type" value="Genomic_DNA"/>
</dbReference>
<dbReference type="FunFam" id="3.30.300.30:FF:000008">
    <property type="entry name" value="2,3-dihydroxybenzoate-AMP ligase"/>
    <property type="match status" value="1"/>
</dbReference>
<accession>A0A0F9L0H8</accession>
<dbReference type="InterPro" id="IPR045851">
    <property type="entry name" value="AMP-bd_C_sf"/>
</dbReference>
<dbReference type="InterPro" id="IPR020845">
    <property type="entry name" value="AMP-binding_CS"/>
</dbReference>
<feature type="domain" description="AMP-dependent synthetase/ligase" evidence="3">
    <location>
        <begin position="17"/>
        <end position="377"/>
    </location>
</feature>
<sequence length="510" mass="57644">MVKNEEFSWIGDWAGRRASLTPVRYAIFDNNTKKSYTYNELNIRAKQLAHVLLDQGISKGDRVAMFSTNRIECIDLFLATGKIGAILVPFNVRLSIQELEYLIKKTTPSIFFYEPKLESQALEIKKKSLIEKNIVMGKNSVQGDLTSQLLMNKALKSEIERPSINFSDPHLILFTGGTTGLPKGAILSHRLIFWNSVNTILSWSLNVDDVQPLLFPLFHTGGWNVLLVPFYHLGAKTILMGDFNPEETLRIIDEQKCTIVVGVPTMYHLMAKSQTFNSINLSSVRIFISGGASCPVAIMEKYWARDKLFKMGYGLTEVGPNNFYLPESSIKQKPTSVGIPVFHSDMKIINTETNLIVKQGDVGELLIKGPHIFTGYWDEPEETKKTIDPDGWVHTGDLAKQDEDNYYYIVGRRKEMYISGGENVYPVEIEELLFKHPSIDLAAVIGVTDEKWGEVGKAFITLKPGKETSTDDIRDYLLQKLARYKVPKYFEIKDDLPTSAAGKILKRELK</sequence>
<gene>
    <name evidence="5" type="ORF">LCGC14_1572210</name>
</gene>
<evidence type="ECO:0000256" key="2">
    <source>
        <dbReference type="ARBA" id="ARBA00022598"/>
    </source>
</evidence>
<dbReference type="GO" id="GO:0031956">
    <property type="term" value="F:medium-chain fatty acid-CoA ligase activity"/>
    <property type="evidence" value="ECO:0007669"/>
    <property type="project" value="TreeGrafter"/>
</dbReference>
<dbReference type="InterPro" id="IPR025110">
    <property type="entry name" value="AMP-bd_C"/>
</dbReference>